<keyword evidence="6" id="KW-1185">Reference proteome</keyword>
<dbReference type="Pfam" id="PF01535">
    <property type="entry name" value="PPR"/>
    <property type="match status" value="2"/>
</dbReference>
<dbReference type="FunFam" id="1.25.40.10:FF:000212">
    <property type="entry name" value="Pentatricopeptide repeat-containing protein At2g03380, mitochondrial"/>
    <property type="match status" value="1"/>
</dbReference>
<comment type="caution">
    <text evidence="5">The sequence shown here is derived from an EMBL/GenBank/DDBJ whole genome shotgun (WGS) entry which is preliminary data.</text>
</comment>
<feature type="repeat" description="PPR" evidence="3">
    <location>
        <begin position="277"/>
        <end position="311"/>
    </location>
</feature>
<sequence length="559" mass="63487">MKYFSNTHSNLKTKRPSAPPLSLSQQQHHHHHRRHHNQLRLLISKIKTIKMNNFEYKLKLLKSSVKGLEMLYGSMMKYNATQDCLLLNQFIIACGNARKMDLAVFAYTQLDNPNIYIYNAIIGAFIRCFQPVQSIRFYMKMLRDQVRPTSFTFPPIVKGCGYLGALVLGEAVHGHIWRHGFVSNMFVQTALVDFYSSLGKIDISREVFDSMPIRDMFAWTTLVSAYIQSGDLGTALEFFDQMTEKNAASWNTMIHGYAKIGDVESAKCLFQRMPEKDLISWTTMINCYSQNQRYSEALEIFTEMKDKGIKPDVVTMTTIISACAHLGVADQGKEMHLYLMQEGFEIDVYIGSALVDMYAKCGILNRSLVVFYKLQEKNLFCWNSVIESLAAHGYAKEALEMFRGMQKEKISPNSVTFVSVLSACTHAGFVDQGRTIFQNMSREFSISPAIEHYGCMVDLLCKAGLLQEALELITSMPMRSNSIIWGALLGGCKLHKNLHIAQVAVDNLMLLEQKKSGHHMLLVNMYAEANRWSDVSKLRAKMKKVGVQKTCPGSSWIEH</sequence>
<evidence type="ECO:0000313" key="5">
    <source>
        <dbReference type="EMBL" id="GAA0151969.1"/>
    </source>
</evidence>
<dbReference type="EMBL" id="BAABME010001887">
    <property type="protein sequence ID" value="GAA0151969.1"/>
    <property type="molecule type" value="Genomic_DNA"/>
</dbReference>
<dbReference type="SUPFAM" id="SSF48452">
    <property type="entry name" value="TPR-like"/>
    <property type="match status" value="1"/>
</dbReference>
<feature type="repeat" description="PPR" evidence="3">
    <location>
        <begin position="246"/>
        <end position="276"/>
    </location>
</feature>
<dbReference type="NCBIfam" id="TIGR00756">
    <property type="entry name" value="PPR"/>
    <property type="match status" value="4"/>
</dbReference>
<dbReference type="GO" id="GO:0003723">
    <property type="term" value="F:RNA binding"/>
    <property type="evidence" value="ECO:0007669"/>
    <property type="project" value="InterPro"/>
</dbReference>
<gene>
    <name evidence="5" type="ORF">LIER_10566</name>
</gene>
<feature type="repeat" description="PPR" evidence="3">
    <location>
        <begin position="378"/>
        <end position="412"/>
    </location>
</feature>
<proteinExistence type="inferred from homology"/>
<evidence type="ECO:0000256" key="4">
    <source>
        <dbReference type="SAM" id="MobiDB-lite"/>
    </source>
</evidence>
<protein>
    <recommendedName>
        <fullName evidence="7">Pentatricopeptide repeat-containing protein</fullName>
    </recommendedName>
</protein>
<evidence type="ECO:0000256" key="1">
    <source>
        <dbReference type="ARBA" id="ARBA00022737"/>
    </source>
</evidence>
<dbReference type="AlphaFoldDB" id="A0AAV3PJR3"/>
<dbReference type="Pfam" id="PF13041">
    <property type="entry name" value="PPR_2"/>
    <property type="match status" value="2"/>
</dbReference>
<feature type="compositionally biased region" description="Basic residues" evidence="4">
    <location>
        <begin position="27"/>
        <end position="37"/>
    </location>
</feature>
<comment type="similarity">
    <text evidence="2">Belongs to the PPR family. PCMP-E subfamily.</text>
</comment>
<dbReference type="GO" id="GO:0009451">
    <property type="term" value="P:RNA modification"/>
    <property type="evidence" value="ECO:0007669"/>
    <property type="project" value="InterPro"/>
</dbReference>
<accession>A0AAV3PJR3</accession>
<reference evidence="5 6" key="1">
    <citation type="submission" date="2024-01" db="EMBL/GenBank/DDBJ databases">
        <title>The complete chloroplast genome sequence of Lithospermum erythrorhizon: insights into the phylogenetic relationship among Boraginaceae species and the maternal lineages of purple gromwells.</title>
        <authorList>
            <person name="Okada T."/>
            <person name="Watanabe K."/>
        </authorList>
    </citation>
    <scope>NUCLEOTIDE SEQUENCE [LARGE SCALE GENOMIC DNA]</scope>
</reference>
<dbReference type="Pfam" id="PF20431">
    <property type="entry name" value="E_motif"/>
    <property type="match status" value="1"/>
</dbReference>
<feature type="repeat" description="PPR" evidence="3">
    <location>
        <begin position="215"/>
        <end position="245"/>
    </location>
</feature>
<dbReference type="PANTHER" id="PTHR47926:SF376">
    <property type="entry name" value="TETRATRICOPEPTIDE-LIKE HELICAL DOMAIN SUPERFAMILY"/>
    <property type="match status" value="1"/>
</dbReference>
<dbReference type="Proteomes" id="UP001454036">
    <property type="component" value="Unassembled WGS sequence"/>
</dbReference>
<dbReference type="InterPro" id="IPR046960">
    <property type="entry name" value="PPR_At4g14850-like_plant"/>
</dbReference>
<feature type="region of interest" description="Disordered" evidence="4">
    <location>
        <begin position="1"/>
        <end position="37"/>
    </location>
</feature>
<evidence type="ECO:0008006" key="7">
    <source>
        <dbReference type="Google" id="ProtNLM"/>
    </source>
</evidence>
<dbReference type="InterPro" id="IPR011990">
    <property type="entry name" value="TPR-like_helical_dom_sf"/>
</dbReference>
<evidence type="ECO:0000256" key="3">
    <source>
        <dbReference type="PROSITE-ProRule" id="PRU00708"/>
    </source>
</evidence>
<name>A0AAV3PJR3_LITER</name>
<evidence type="ECO:0000313" key="6">
    <source>
        <dbReference type="Proteomes" id="UP001454036"/>
    </source>
</evidence>
<feature type="compositionally biased region" description="Polar residues" evidence="4">
    <location>
        <begin position="1"/>
        <end position="10"/>
    </location>
</feature>
<dbReference type="FunFam" id="1.25.40.10:FF:001214">
    <property type="entry name" value="Pentatricopeptide repeat-containing protein At2g20540"/>
    <property type="match status" value="1"/>
</dbReference>
<keyword evidence="1" id="KW-0677">Repeat</keyword>
<dbReference type="InterPro" id="IPR002885">
    <property type="entry name" value="PPR_rpt"/>
</dbReference>
<dbReference type="PANTHER" id="PTHR47926">
    <property type="entry name" value="PENTATRICOPEPTIDE REPEAT-CONTAINING PROTEIN"/>
    <property type="match status" value="1"/>
</dbReference>
<evidence type="ECO:0000256" key="2">
    <source>
        <dbReference type="ARBA" id="ARBA00061659"/>
    </source>
</evidence>
<dbReference type="PROSITE" id="PS51375">
    <property type="entry name" value="PPR"/>
    <property type="match status" value="5"/>
</dbReference>
<dbReference type="Gene3D" id="1.25.40.10">
    <property type="entry name" value="Tetratricopeptide repeat domain"/>
    <property type="match status" value="4"/>
</dbReference>
<organism evidence="5 6">
    <name type="scientific">Lithospermum erythrorhizon</name>
    <name type="common">Purple gromwell</name>
    <name type="synonym">Lithospermum officinale var. erythrorhizon</name>
    <dbReference type="NCBI Taxonomy" id="34254"/>
    <lineage>
        <taxon>Eukaryota</taxon>
        <taxon>Viridiplantae</taxon>
        <taxon>Streptophyta</taxon>
        <taxon>Embryophyta</taxon>
        <taxon>Tracheophyta</taxon>
        <taxon>Spermatophyta</taxon>
        <taxon>Magnoliopsida</taxon>
        <taxon>eudicotyledons</taxon>
        <taxon>Gunneridae</taxon>
        <taxon>Pentapetalae</taxon>
        <taxon>asterids</taxon>
        <taxon>lamiids</taxon>
        <taxon>Boraginales</taxon>
        <taxon>Boraginaceae</taxon>
        <taxon>Boraginoideae</taxon>
        <taxon>Lithospermeae</taxon>
        <taxon>Lithospermum</taxon>
    </lineage>
</organism>
<feature type="repeat" description="PPR" evidence="3">
    <location>
        <begin position="114"/>
        <end position="148"/>
    </location>
</feature>
<dbReference type="InterPro" id="IPR046848">
    <property type="entry name" value="E_motif"/>
</dbReference>